<sequence>MLKRSRDGSPMDRRDASPPLKRERLASPAPRGRYARRSPPPRERYEENNYRPARSRTPPRRDERDYSRRSPSTRLSNPQSGATSRRSSPPVHPSRLRQVEDRSYNSPRVQAEPLSNAPSPHENSYHAPANGAPPRGPANRGRAPPTGPAAVQRSFTSPAMSPPVGPAGATPPISAHTRAHAVPSASRGGFGGSFRGRGRGFGRGAYDGGGFGRGGGGGYQGNNFHGENEFNAAPVRRTSEVYHNPATRATLQSSNSTGVPNAPSGPRGGTTSQQSPTIPTGPSAGNFRGGPPPSGPSSHNNNNNNNANANNNMINVNANTHGNGTSSTYPRSQRFLADLPTLVPGGRKMNASMPVNTKVKRLEEEAEKLRRVIEEKEKASRVGLREWERLESETEVARLRTELAEEGLRIVERSGL</sequence>
<accession>A0A9P4NM97</accession>
<feature type="compositionally biased region" description="Basic and acidic residues" evidence="1">
    <location>
        <begin position="40"/>
        <end position="49"/>
    </location>
</feature>
<dbReference type="EMBL" id="MU007062">
    <property type="protein sequence ID" value="KAF2427123.1"/>
    <property type="molecule type" value="Genomic_DNA"/>
</dbReference>
<feature type="compositionally biased region" description="Low complexity" evidence="1">
    <location>
        <begin position="127"/>
        <end position="150"/>
    </location>
</feature>
<feature type="compositionally biased region" description="Polar residues" evidence="1">
    <location>
        <begin position="269"/>
        <end position="280"/>
    </location>
</feature>
<dbReference type="Proteomes" id="UP000800235">
    <property type="component" value="Unassembled WGS sequence"/>
</dbReference>
<feature type="compositionally biased region" description="Low complexity" evidence="1">
    <location>
        <begin position="296"/>
        <end position="319"/>
    </location>
</feature>
<feature type="compositionally biased region" description="Gly residues" evidence="1">
    <location>
        <begin position="188"/>
        <end position="211"/>
    </location>
</feature>
<evidence type="ECO:0000256" key="1">
    <source>
        <dbReference type="SAM" id="MobiDB-lite"/>
    </source>
</evidence>
<feature type="compositionally biased region" description="Polar residues" evidence="1">
    <location>
        <begin position="69"/>
        <end position="83"/>
    </location>
</feature>
<evidence type="ECO:0000313" key="2">
    <source>
        <dbReference type="EMBL" id="KAF2427123.1"/>
    </source>
</evidence>
<feature type="compositionally biased region" description="Basic and acidic residues" evidence="1">
    <location>
        <begin position="59"/>
        <end position="68"/>
    </location>
</feature>
<keyword evidence="3" id="KW-1185">Reference proteome</keyword>
<dbReference type="AlphaFoldDB" id="A0A9P4NM97"/>
<name>A0A9P4NM97_9PEZI</name>
<feature type="region of interest" description="Disordered" evidence="1">
    <location>
        <begin position="247"/>
        <end position="331"/>
    </location>
</feature>
<feature type="compositionally biased region" description="Polar residues" evidence="1">
    <location>
        <begin position="320"/>
        <end position="331"/>
    </location>
</feature>
<gene>
    <name evidence="2" type="ORF">EJ08DRAFT_363413</name>
</gene>
<dbReference type="OrthoDB" id="5424692at2759"/>
<comment type="caution">
    <text evidence="2">The sequence shown here is derived from an EMBL/GenBank/DDBJ whole genome shotgun (WGS) entry which is preliminary data.</text>
</comment>
<reference evidence="2" key="1">
    <citation type="journal article" date="2020" name="Stud. Mycol.">
        <title>101 Dothideomycetes genomes: a test case for predicting lifestyles and emergence of pathogens.</title>
        <authorList>
            <person name="Haridas S."/>
            <person name="Albert R."/>
            <person name="Binder M."/>
            <person name="Bloem J."/>
            <person name="Labutti K."/>
            <person name="Salamov A."/>
            <person name="Andreopoulos B."/>
            <person name="Baker S."/>
            <person name="Barry K."/>
            <person name="Bills G."/>
            <person name="Bluhm B."/>
            <person name="Cannon C."/>
            <person name="Castanera R."/>
            <person name="Culley D."/>
            <person name="Daum C."/>
            <person name="Ezra D."/>
            <person name="Gonzalez J."/>
            <person name="Henrissat B."/>
            <person name="Kuo A."/>
            <person name="Liang C."/>
            <person name="Lipzen A."/>
            <person name="Lutzoni F."/>
            <person name="Magnuson J."/>
            <person name="Mondo S."/>
            <person name="Nolan M."/>
            <person name="Ohm R."/>
            <person name="Pangilinan J."/>
            <person name="Park H.-J."/>
            <person name="Ramirez L."/>
            <person name="Alfaro M."/>
            <person name="Sun H."/>
            <person name="Tritt A."/>
            <person name="Yoshinaga Y."/>
            <person name="Zwiers L.-H."/>
            <person name="Turgeon B."/>
            <person name="Goodwin S."/>
            <person name="Spatafora J."/>
            <person name="Crous P."/>
            <person name="Grigoriev I."/>
        </authorList>
    </citation>
    <scope>NUCLEOTIDE SEQUENCE</scope>
    <source>
        <strain evidence="2">CBS 130266</strain>
    </source>
</reference>
<organism evidence="2 3">
    <name type="scientific">Tothia fuscella</name>
    <dbReference type="NCBI Taxonomy" id="1048955"/>
    <lineage>
        <taxon>Eukaryota</taxon>
        <taxon>Fungi</taxon>
        <taxon>Dikarya</taxon>
        <taxon>Ascomycota</taxon>
        <taxon>Pezizomycotina</taxon>
        <taxon>Dothideomycetes</taxon>
        <taxon>Pleosporomycetidae</taxon>
        <taxon>Venturiales</taxon>
        <taxon>Cylindrosympodiaceae</taxon>
        <taxon>Tothia</taxon>
    </lineage>
</organism>
<feature type="compositionally biased region" description="Basic and acidic residues" evidence="1">
    <location>
        <begin position="1"/>
        <end position="25"/>
    </location>
</feature>
<protein>
    <submittedName>
        <fullName evidence="2">Uncharacterized protein</fullName>
    </submittedName>
</protein>
<feature type="compositionally biased region" description="Polar residues" evidence="1">
    <location>
        <begin position="247"/>
        <end position="259"/>
    </location>
</feature>
<feature type="region of interest" description="Disordered" evidence="1">
    <location>
        <begin position="1"/>
        <end position="211"/>
    </location>
</feature>
<proteinExistence type="predicted"/>
<evidence type="ECO:0000313" key="3">
    <source>
        <dbReference type="Proteomes" id="UP000800235"/>
    </source>
</evidence>